<keyword evidence="2" id="KW-0378">Hydrolase</keyword>
<gene>
    <name evidence="2" type="ORF">ABCQ75_05640</name>
</gene>
<feature type="region of interest" description="Disordered" evidence="1">
    <location>
        <begin position="137"/>
        <end position="165"/>
    </location>
</feature>
<dbReference type="RefSeq" id="WP_345883722.1">
    <property type="nucleotide sequence ID" value="NZ_JBDFRB010000003.1"/>
</dbReference>
<dbReference type="InterPro" id="IPR042226">
    <property type="entry name" value="eFR1_2_sf"/>
</dbReference>
<feature type="compositionally biased region" description="Basic and acidic residues" evidence="1">
    <location>
        <begin position="146"/>
        <end position="156"/>
    </location>
</feature>
<evidence type="ECO:0000256" key="1">
    <source>
        <dbReference type="SAM" id="MobiDB-lite"/>
    </source>
</evidence>
<comment type="caution">
    <text evidence="2">The sequence shown here is derived from an EMBL/GenBank/DDBJ whole genome shotgun (WGS) entry which is preliminary data.</text>
</comment>
<evidence type="ECO:0000313" key="2">
    <source>
        <dbReference type="EMBL" id="MEN2744019.1"/>
    </source>
</evidence>
<dbReference type="Proteomes" id="UP001422074">
    <property type="component" value="Unassembled WGS sequence"/>
</dbReference>
<dbReference type="Gene3D" id="3.30.420.60">
    <property type="entry name" value="eRF1 domain 2"/>
    <property type="match status" value="1"/>
</dbReference>
<reference evidence="2 3" key="1">
    <citation type="submission" date="2024-05" db="EMBL/GenBank/DDBJ databases">
        <title>Sinomonas sp. nov., isolated from a waste landfill.</title>
        <authorList>
            <person name="Zhao Y."/>
        </authorList>
    </citation>
    <scope>NUCLEOTIDE SEQUENCE [LARGE SCALE GENOMIC DNA]</scope>
    <source>
        <strain evidence="2 3">CCTCC AB2014300</strain>
    </source>
</reference>
<sequence length="364" mass="38523">MRALQEYAGLLKEDGPWCSIHADVSTGTVDTLEATDVLGDNISALLADAGADRASVEAAGRLTWAAKGLPAPVSRFVLVRGGEIVVNEVLPGAPAQPLVEVGPVPNLLPLAEHRAGDLVYLEVEAERADAEIRLHRASSPSPVAEQEVHGDTENLKKVPSGGWSQGRYQRRTEEVWRRNGADVAKEVDRIVEAGGVDLVVLSGDERAQEKIRESLGDRAAGLVRTVAMNSSAPGADREKYQQQVELLVAEVSAARQARLLERMAEGRGARAAYGWGLTVRALQEARVDTLVLCQEAAAERSVLALGGAPWVASTEAEAVGAGVLGQADPAAALLRAAVLTDADTILVPRGVLDSDEVAALLRWE</sequence>
<name>A0ABU9WZJ5_9MICC</name>
<accession>A0ABU9WZJ5</accession>
<dbReference type="GO" id="GO:0016787">
    <property type="term" value="F:hydrolase activity"/>
    <property type="evidence" value="ECO:0007669"/>
    <property type="project" value="UniProtKB-KW"/>
</dbReference>
<evidence type="ECO:0000313" key="3">
    <source>
        <dbReference type="Proteomes" id="UP001422074"/>
    </source>
</evidence>
<dbReference type="Pfam" id="PF18844">
    <property type="entry name" value="baeRF_family2"/>
    <property type="match status" value="1"/>
</dbReference>
<dbReference type="EMBL" id="JBDFRB010000003">
    <property type="protein sequence ID" value="MEN2744019.1"/>
    <property type="molecule type" value="Genomic_DNA"/>
</dbReference>
<dbReference type="SUPFAM" id="SSF53137">
    <property type="entry name" value="Translational machinery components"/>
    <property type="match status" value="1"/>
</dbReference>
<proteinExistence type="predicted"/>
<dbReference type="InterPro" id="IPR040701">
    <property type="entry name" value="Bact_RF_family2"/>
</dbReference>
<organism evidence="2 3">
    <name type="scientific">Sinomonas halotolerans</name>
    <dbReference type="NCBI Taxonomy" id="1644133"/>
    <lineage>
        <taxon>Bacteria</taxon>
        <taxon>Bacillati</taxon>
        <taxon>Actinomycetota</taxon>
        <taxon>Actinomycetes</taxon>
        <taxon>Micrococcales</taxon>
        <taxon>Micrococcaceae</taxon>
        <taxon>Sinomonas</taxon>
    </lineage>
</organism>
<keyword evidence="3" id="KW-1185">Reference proteome</keyword>
<protein>
    <submittedName>
        <fullName evidence="2">Vms1/Ankzf1 family peptidyl-tRNA hydrolase</fullName>
    </submittedName>
</protein>